<evidence type="ECO:0000256" key="3">
    <source>
        <dbReference type="ARBA" id="ARBA00023125"/>
    </source>
</evidence>
<evidence type="ECO:0000313" key="7">
    <source>
        <dbReference type="EMBL" id="NEW71696.1"/>
    </source>
</evidence>
<dbReference type="InterPro" id="IPR005119">
    <property type="entry name" value="LysR_subst-bd"/>
</dbReference>
<reference evidence="7" key="1">
    <citation type="submission" date="2020-02" db="EMBL/GenBank/DDBJ databases">
        <title>A new Streptomyces sp. for controlling soil-borne diseases.</title>
        <authorList>
            <person name="Li X."/>
            <person name="Tian Y."/>
            <person name="Gao K."/>
        </authorList>
    </citation>
    <scope>NUCLEOTIDE SEQUENCE [LARGE SCALE GENOMIC DNA]</scope>
    <source>
        <strain evidence="7">0250</strain>
    </source>
</reference>
<protein>
    <submittedName>
        <fullName evidence="7">LysR family transcriptional regulator</fullName>
    </submittedName>
</protein>
<dbReference type="CDD" id="cd08414">
    <property type="entry name" value="PBP2_LTTR_aromatics_like"/>
    <property type="match status" value="1"/>
</dbReference>
<dbReference type="SUPFAM" id="SSF53850">
    <property type="entry name" value="Periplasmic binding protein-like II"/>
    <property type="match status" value="1"/>
</dbReference>
<dbReference type="InterPro" id="IPR000847">
    <property type="entry name" value="LysR_HTH_N"/>
</dbReference>
<dbReference type="InterPro" id="IPR036390">
    <property type="entry name" value="WH_DNA-bd_sf"/>
</dbReference>
<keyword evidence="8" id="KW-1185">Reference proteome</keyword>
<gene>
    <name evidence="7" type="ORF">G4H13_15145</name>
</gene>
<keyword evidence="4" id="KW-0804">Transcription</keyword>
<evidence type="ECO:0000259" key="6">
    <source>
        <dbReference type="PROSITE" id="PS50931"/>
    </source>
</evidence>
<evidence type="ECO:0000256" key="4">
    <source>
        <dbReference type="ARBA" id="ARBA00023163"/>
    </source>
</evidence>
<evidence type="ECO:0000313" key="8">
    <source>
        <dbReference type="Proteomes" id="UP000476310"/>
    </source>
</evidence>
<feature type="region of interest" description="Disordered" evidence="5">
    <location>
        <begin position="1"/>
        <end position="22"/>
    </location>
</feature>
<dbReference type="Gene3D" id="3.40.190.10">
    <property type="entry name" value="Periplasmic binding protein-like II"/>
    <property type="match status" value="2"/>
</dbReference>
<dbReference type="Pfam" id="PF03466">
    <property type="entry name" value="LysR_substrate"/>
    <property type="match status" value="1"/>
</dbReference>
<feature type="domain" description="HTH lysR-type" evidence="6">
    <location>
        <begin position="23"/>
        <end position="80"/>
    </location>
</feature>
<keyword evidence="2" id="KW-0805">Transcription regulation</keyword>
<dbReference type="Proteomes" id="UP000476310">
    <property type="component" value="Unassembled WGS sequence"/>
</dbReference>
<dbReference type="PANTHER" id="PTHR30346:SF0">
    <property type="entry name" value="HCA OPERON TRANSCRIPTIONAL ACTIVATOR HCAR"/>
    <property type="match status" value="1"/>
</dbReference>
<dbReference type="RefSeq" id="WP_164427573.1">
    <property type="nucleotide sequence ID" value="NZ_JAAIKT010000015.1"/>
</dbReference>
<dbReference type="FunFam" id="1.10.10.10:FF:000001">
    <property type="entry name" value="LysR family transcriptional regulator"/>
    <property type="match status" value="1"/>
</dbReference>
<dbReference type="PRINTS" id="PR00039">
    <property type="entry name" value="HTHLYSR"/>
</dbReference>
<name>A0A6G4AE51_9ACTN</name>
<evidence type="ECO:0000256" key="5">
    <source>
        <dbReference type="SAM" id="MobiDB-lite"/>
    </source>
</evidence>
<proteinExistence type="inferred from homology"/>
<dbReference type="InterPro" id="IPR036388">
    <property type="entry name" value="WH-like_DNA-bd_sf"/>
</dbReference>
<dbReference type="EMBL" id="JAAIKT010000015">
    <property type="protein sequence ID" value="NEW71696.1"/>
    <property type="molecule type" value="Genomic_DNA"/>
</dbReference>
<accession>A0A6G4AE51</accession>
<dbReference type="PROSITE" id="PS50931">
    <property type="entry name" value="HTH_LYSR"/>
    <property type="match status" value="1"/>
</dbReference>
<organism evidence="7 8">
    <name type="scientific">Streptomyces rhizosphaericus</name>
    <dbReference type="NCBI Taxonomy" id="114699"/>
    <lineage>
        <taxon>Bacteria</taxon>
        <taxon>Bacillati</taxon>
        <taxon>Actinomycetota</taxon>
        <taxon>Actinomycetes</taxon>
        <taxon>Kitasatosporales</taxon>
        <taxon>Streptomycetaceae</taxon>
        <taxon>Streptomyces</taxon>
        <taxon>Streptomyces violaceusniger group</taxon>
    </lineage>
</organism>
<dbReference type="GO" id="GO:0003677">
    <property type="term" value="F:DNA binding"/>
    <property type="evidence" value="ECO:0007669"/>
    <property type="project" value="UniProtKB-KW"/>
</dbReference>
<evidence type="ECO:0000256" key="1">
    <source>
        <dbReference type="ARBA" id="ARBA00009437"/>
    </source>
</evidence>
<dbReference type="Pfam" id="PF00126">
    <property type="entry name" value="HTH_1"/>
    <property type="match status" value="1"/>
</dbReference>
<evidence type="ECO:0000256" key="2">
    <source>
        <dbReference type="ARBA" id="ARBA00023015"/>
    </source>
</evidence>
<dbReference type="PANTHER" id="PTHR30346">
    <property type="entry name" value="TRANSCRIPTIONAL DUAL REGULATOR HCAR-RELATED"/>
    <property type="match status" value="1"/>
</dbReference>
<comment type="caution">
    <text evidence="7">The sequence shown here is derived from an EMBL/GenBank/DDBJ whole genome shotgun (WGS) entry which is preliminary data.</text>
</comment>
<comment type="similarity">
    <text evidence="1">Belongs to the LysR transcriptional regulatory family.</text>
</comment>
<dbReference type="GO" id="GO:0003700">
    <property type="term" value="F:DNA-binding transcription factor activity"/>
    <property type="evidence" value="ECO:0007669"/>
    <property type="project" value="InterPro"/>
</dbReference>
<dbReference type="SUPFAM" id="SSF46785">
    <property type="entry name" value="Winged helix' DNA-binding domain"/>
    <property type="match status" value="1"/>
</dbReference>
<dbReference type="Gene3D" id="1.10.10.10">
    <property type="entry name" value="Winged helix-like DNA-binding domain superfamily/Winged helix DNA-binding domain"/>
    <property type="match status" value="1"/>
</dbReference>
<dbReference type="AlphaFoldDB" id="A0A6G4AE51"/>
<dbReference type="GO" id="GO:0032993">
    <property type="term" value="C:protein-DNA complex"/>
    <property type="evidence" value="ECO:0007669"/>
    <property type="project" value="TreeGrafter"/>
</dbReference>
<keyword evidence="3" id="KW-0238">DNA-binding</keyword>
<sequence length="321" mass="35344">MTRGGEGEGALPSLPDGRSQPDPSVHQLRLFVVLAEELHFGRAAARLYMTQPAFSQQIRGLERRLGLQLVERTSRVVELTPSGQALLLHARAVAEAMDGLRQAAEARSREITGRVVIGALTAELAMPQTRAILDELHTRHPQLAVEMRSLNFVNQYEALVSGEVDVAFLRPPAPRGIRVQHLAEEPRVVCLPATDPLTDQERLTLAQLAAHTMPTMPPESPGVWRDFWAVNPRPDGAPIRFGPLAVDVEGVLSLIAHGQTIGILPASARDFYPRPGIRYRDLVDAPPCTMALTWFAKNHNRPGVTLIRNIARSVLRRRQSG</sequence>